<dbReference type="Pfam" id="PF02674">
    <property type="entry name" value="Colicin_V"/>
    <property type="match status" value="1"/>
</dbReference>
<dbReference type="RefSeq" id="WP_127017006.1">
    <property type="nucleotide sequence ID" value="NZ_CP016379.1"/>
</dbReference>
<feature type="transmembrane region" description="Helical" evidence="5">
    <location>
        <begin position="64"/>
        <end position="85"/>
    </location>
</feature>
<sequence>MRDITLIDLGIILFLLFFLVRGYQQGLIRQAMALIGLLLGLKIASDHYLFLSTLLQTHFYLDKYLANIISFGLIFFLVIIVINLVGWILSGLTKLLFLSFIDRSIGAVIGLIKGGIIVYLILLLISKVPYKQVSDQLEKSVLAKDLLALTPYIEENLNKIIQP</sequence>
<dbReference type="Proteomes" id="UP000267250">
    <property type="component" value="Chromosome"/>
</dbReference>
<dbReference type="EMBL" id="CP016379">
    <property type="protein sequence ID" value="AZR73661.1"/>
    <property type="molecule type" value="Genomic_DNA"/>
</dbReference>
<evidence type="ECO:0000256" key="2">
    <source>
        <dbReference type="ARBA" id="ARBA00022692"/>
    </source>
</evidence>
<protein>
    <recommendedName>
        <fullName evidence="8">Colicin V production protein</fullName>
    </recommendedName>
</protein>
<proteinExistence type="predicted"/>
<keyword evidence="7" id="KW-1185">Reference proteome</keyword>
<keyword evidence="4 5" id="KW-0472">Membrane</keyword>
<dbReference type="OrthoDB" id="2112397at2"/>
<dbReference type="KEGG" id="aft:BBF96_09850"/>
<dbReference type="PANTHER" id="PTHR37306:SF1">
    <property type="entry name" value="COLICIN V PRODUCTION PROTEIN"/>
    <property type="match status" value="1"/>
</dbReference>
<gene>
    <name evidence="6" type="ORF">BBF96_09850</name>
</gene>
<dbReference type="AlphaFoldDB" id="A0A3S9SZD1"/>
<evidence type="ECO:0000256" key="3">
    <source>
        <dbReference type="ARBA" id="ARBA00022989"/>
    </source>
</evidence>
<organism evidence="6 7">
    <name type="scientific">Anoxybacter fermentans</name>
    <dbReference type="NCBI Taxonomy" id="1323375"/>
    <lineage>
        <taxon>Bacteria</taxon>
        <taxon>Bacillati</taxon>
        <taxon>Bacillota</taxon>
        <taxon>Clostridia</taxon>
        <taxon>Halanaerobiales</taxon>
        <taxon>Anoxybacter</taxon>
    </lineage>
</organism>
<keyword evidence="3 5" id="KW-1133">Transmembrane helix</keyword>
<dbReference type="PANTHER" id="PTHR37306">
    <property type="entry name" value="COLICIN V PRODUCTION PROTEIN"/>
    <property type="match status" value="1"/>
</dbReference>
<evidence type="ECO:0000313" key="6">
    <source>
        <dbReference type="EMBL" id="AZR73661.1"/>
    </source>
</evidence>
<evidence type="ECO:0000313" key="7">
    <source>
        <dbReference type="Proteomes" id="UP000267250"/>
    </source>
</evidence>
<reference evidence="6 7" key="1">
    <citation type="submission" date="2016-07" db="EMBL/GenBank/DDBJ databases">
        <title>Genome and transcriptome analysis of iron-reducing fermentative bacteria Anoxybacter fermentans.</title>
        <authorList>
            <person name="Zeng X."/>
            <person name="Shao Z."/>
        </authorList>
    </citation>
    <scope>NUCLEOTIDE SEQUENCE [LARGE SCALE GENOMIC DNA]</scope>
    <source>
        <strain evidence="6 7">DY22613</strain>
    </source>
</reference>
<feature type="transmembrane region" description="Helical" evidence="5">
    <location>
        <begin position="105"/>
        <end position="125"/>
    </location>
</feature>
<dbReference type="InterPro" id="IPR003825">
    <property type="entry name" value="Colicin-V_CvpA"/>
</dbReference>
<name>A0A3S9SZD1_9FIRM</name>
<evidence type="ECO:0008006" key="8">
    <source>
        <dbReference type="Google" id="ProtNLM"/>
    </source>
</evidence>
<dbReference type="GO" id="GO:0016020">
    <property type="term" value="C:membrane"/>
    <property type="evidence" value="ECO:0007669"/>
    <property type="project" value="UniProtKB-SubCell"/>
</dbReference>
<keyword evidence="2 5" id="KW-0812">Transmembrane</keyword>
<evidence type="ECO:0000256" key="5">
    <source>
        <dbReference type="SAM" id="Phobius"/>
    </source>
</evidence>
<dbReference type="GO" id="GO:0009403">
    <property type="term" value="P:toxin biosynthetic process"/>
    <property type="evidence" value="ECO:0007669"/>
    <property type="project" value="InterPro"/>
</dbReference>
<accession>A0A3S9SZD1</accession>
<evidence type="ECO:0000256" key="4">
    <source>
        <dbReference type="ARBA" id="ARBA00023136"/>
    </source>
</evidence>
<comment type="subcellular location">
    <subcellularLocation>
        <location evidence="1">Membrane</location>
        <topology evidence="1">Multi-pass membrane protein</topology>
    </subcellularLocation>
</comment>
<evidence type="ECO:0000256" key="1">
    <source>
        <dbReference type="ARBA" id="ARBA00004141"/>
    </source>
</evidence>